<reference evidence="1 2" key="1">
    <citation type="submission" date="2024-01" db="EMBL/GenBank/DDBJ databases">
        <title>The complete chloroplast genome sequence of Lithospermum erythrorhizon: insights into the phylogenetic relationship among Boraginaceae species and the maternal lineages of purple gromwells.</title>
        <authorList>
            <person name="Okada T."/>
            <person name="Watanabe K."/>
        </authorList>
    </citation>
    <scope>NUCLEOTIDE SEQUENCE [LARGE SCALE GENOMIC DNA]</scope>
</reference>
<proteinExistence type="predicted"/>
<comment type="caution">
    <text evidence="1">The sequence shown here is derived from an EMBL/GenBank/DDBJ whole genome shotgun (WGS) entry which is preliminary data.</text>
</comment>
<sequence>MISPTRIDDYRRKLNYDGWFANCSNKIWLFWNNVFDVTILDDKVQFVHAKVSSPLCKEDMIVTTVYASCNITTRRHLLEGLCNMSTTTAPWIVMGDFNVVKGPSEQIRGKALDPKALEDFHECLLYCRLEDGVYSGKSFSWTNGRISKRLDRVLFNQHYGTLHPSVRVKQLAKTLSEHAPLLITSLGPIKGGKGFFKFQKMWFHHPDFVKLVEENWANPVYGDPLYILGAKLKRLKGALKQWNATTFGNVSSMVEQADEEVQDCEAEYEHSDTPANREALHKARAHHLKCLAIEEDFLSQQSGIKWLQEGDKNSGFYHNFVRKKRKRNAVLGVLDEGEWITDPESIARSGIHFFQELFTQDTADGDEELVDCIPTMISAEENEQLLAVPQLEEIKQVVFSLCKESAAGPDGFNGHFFHNFWNLIAGDMLQAAKYFMAGHPLHKGFTSTAITLIR</sequence>
<dbReference type="Gene3D" id="3.60.10.10">
    <property type="entry name" value="Endonuclease/exonuclease/phosphatase"/>
    <property type="match status" value="1"/>
</dbReference>
<dbReference type="Proteomes" id="UP001454036">
    <property type="component" value="Unassembled WGS sequence"/>
</dbReference>
<gene>
    <name evidence="1" type="ORF">LIER_35590</name>
</gene>
<accession>A0AAV3NT40</accession>
<evidence type="ECO:0000313" key="1">
    <source>
        <dbReference type="EMBL" id="GAA0142555.1"/>
    </source>
</evidence>
<evidence type="ECO:0000313" key="2">
    <source>
        <dbReference type="Proteomes" id="UP001454036"/>
    </source>
</evidence>
<dbReference type="AlphaFoldDB" id="A0AAV3NT40"/>
<keyword evidence="2" id="KW-1185">Reference proteome</keyword>
<dbReference type="PANTHER" id="PTHR33710">
    <property type="entry name" value="BNAC02G09200D PROTEIN"/>
    <property type="match status" value="1"/>
</dbReference>
<organism evidence="1 2">
    <name type="scientific">Lithospermum erythrorhizon</name>
    <name type="common">Purple gromwell</name>
    <name type="synonym">Lithospermum officinale var. erythrorhizon</name>
    <dbReference type="NCBI Taxonomy" id="34254"/>
    <lineage>
        <taxon>Eukaryota</taxon>
        <taxon>Viridiplantae</taxon>
        <taxon>Streptophyta</taxon>
        <taxon>Embryophyta</taxon>
        <taxon>Tracheophyta</taxon>
        <taxon>Spermatophyta</taxon>
        <taxon>Magnoliopsida</taxon>
        <taxon>eudicotyledons</taxon>
        <taxon>Gunneridae</taxon>
        <taxon>Pentapetalae</taxon>
        <taxon>asterids</taxon>
        <taxon>lamiids</taxon>
        <taxon>Boraginales</taxon>
        <taxon>Boraginaceae</taxon>
        <taxon>Boraginoideae</taxon>
        <taxon>Lithospermeae</taxon>
        <taxon>Lithospermum</taxon>
    </lineage>
</organism>
<protein>
    <submittedName>
        <fullName evidence="1">Uncharacterized protein</fullName>
    </submittedName>
</protein>
<dbReference type="EMBL" id="BAABME010015703">
    <property type="protein sequence ID" value="GAA0142555.1"/>
    <property type="molecule type" value="Genomic_DNA"/>
</dbReference>
<dbReference type="SUPFAM" id="SSF56219">
    <property type="entry name" value="DNase I-like"/>
    <property type="match status" value="1"/>
</dbReference>
<dbReference type="InterPro" id="IPR036691">
    <property type="entry name" value="Endo/exonu/phosph_ase_sf"/>
</dbReference>
<dbReference type="PANTHER" id="PTHR33710:SF64">
    <property type="entry name" value="ENDONUCLEASE_EXONUCLEASE_PHOSPHATASE DOMAIN-CONTAINING PROTEIN"/>
    <property type="match status" value="1"/>
</dbReference>
<name>A0AAV3NT40_LITER</name>